<dbReference type="CDD" id="cd14686">
    <property type="entry name" value="bZIP"/>
    <property type="match status" value="1"/>
</dbReference>
<dbReference type="AlphaFoldDB" id="A0A7S2R844"/>
<dbReference type="EMBL" id="HBHK01001112">
    <property type="protein sequence ID" value="CAD9663400.1"/>
    <property type="molecule type" value="Transcribed_RNA"/>
</dbReference>
<gene>
    <name evidence="4" type="ORF">QSP1433_LOCUS651</name>
</gene>
<evidence type="ECO:0000313" key="4">
    <source>
        <dbReference type="EMBL" id="CAD9663400.1"/>
    </source>
</evidence>
<organism evidence="4">
    <name type="scientific">Mucochytrium quahogii</name>
    <dbReference type="NCBI Taxonomy" id="96639"/>
    <lineage>
        <taxon>Eukaryota</taxon>
        <taxon>Sar</taxon>
        <taxon>Stramenopiles</taxon>
        <taxon>Bigyra</taxon>
        <taxon>Labyrinthulomycetes</taxon>
        <taxon>Thraustochytrida</taxon>
        <taxon>Thraustochytriidae</taxon>
        <taxon>Mucochytrium</taxon>
    </lineage>
</organism>
<sequence length="465" mass="53378">MEFAFDPSAVRLDAGLTSDDEDLFYFSFNKKASDKVEEQSEIETEQDSGTWLKKRREQIARASRKAREKKKNRKVELEKENDRLKRERSAFLENIQNLQLKLAELRNCGHIDIQLENELLRAQLEEHKRFLSGCCQLHHGVPSSTGTLLSINRQSADFTNTYVHSLISRSITENWELGKVKGTKFQHVIPGYNATSCYKFITEPKECLHLRIDFAVRGIGIDIVADVYWSMWTNPDIVRKLYGIDCPFKLKEVNIPMAPTGVDECMRTYSYSEDSVEWVYLASRKREQIVKSTVQLPDEKSPGLVRGLTPKQVEQQAAAAAVQQQPKKRRKGKSGEKKEAAVGVFGKTNGWVFARSTTQHTPEETTGKKSRQRIAGFLIEGLVVWEQEVRNTVEVECMQEDLDPDMCTRGTIVLSIPRVLPLSILKTYNDLIDEEGHFTDRYIQVLDDFFDQCYKLQKERATEPL</sequence>
<protein>
    <recommendedName>
        <fullName evidence="3">BZIP domain-containing protein</fullName>
    </recommendedName>
</protein>
<evidence type="ECO:0000256" key="2">
    <source>
        <dbReference type="SAM" id="MobiDB-lite"/>
    </source>
</evidence>
<keyword evidence="1" id="KW-0175">Coiled coil</keyword>
<evidence type="ECO:0000256" key="1">
    <source>
        <dbReference type="SAM" id="Coils"/>
    </source>
</evidence>
<evidence type="ECO:0000259" key="3">
    <source>
        <dbReference type="PROSITE" id="PS50217"/>
    </source>
</evidence>
<feature type="coiled-coil region" evidence="1">
    <location>
        <begin position="52"/>
        <end position="108"/>
    </location>
</feature>
<name>A0A7S2R844_9STRA</name>
<reference evidence="4" key="1">
    <citation type="submission" date="2021-01" db="EMBL/GenBank/DDBJ databases">
        <authorList>
            <person name="Corre E."/>
            <person name="Pelletier E."/>
            <person name="Niang G."/>
            <person name="Scheremetjew M."/>
            <person name="Finn R."/>
            <person name="Kale V."/>
            <person name="Holt S."/>
            <person name="Cochrane G."/>
            <person name="Meng A."/>
            <person name="Brown T."/>
            <person name="Cohen L."/>
        </authorList>
    </citation>
    <scope>NUCLEOTIDE SEQUENCE</scope>
    <source>
        <strain evidence="4">NY070348D</strain>
    </source>
</reference>
<accession>A0A7S2R844</accession>
<dbReference type="GO" id="GO:0003700">
    <property type="term" value="F:DNA-binding transcription factor activity"/>
    <property type="evidence" value="ECO:0007669"/>
    <property type="project" value="InterPro"/>
</dbReference>
<feature type="region of interest" description="Disordered" evidence="2">
    <location>
        <begin position="315"/>
        <end position="339"/>
    </location>
</feature>
<proteinExistence type="predicted"/>
<dbReference type="PROSITE" id="PS50217">
    <property type="entry name" value="BZIP"/>
    <property type="match status" value="1"/>
</dbReference>
<feature type="domain" description="BZIP" evidence="3">
    <location>
        <begin position="53"/>
        <end position="107"/>
    </location>
</feature>
<feature type="compositionally biased region" description="Low complexity" evidence="2">
    <location>
        <begin position="315"/>
        <end position="325"/>
    </location>
</feature>
<dbReference type="InterPro" id="IPR004827">
    <property type="entry name" value="bZIP"/>
</dbReference>